<sequence>MKLSIQRLVPVILPMAILAGITEIHARNKAASAPASISMVEVEGMDRDTPLVPRNRPELAIYSARIDGEAQTKVFAQGPDGKPRLVYTDPESGQLVSVSADGTHGIFRRFLAPGQIVDIAVDFQKRQS</sequence>
<organism evidence="1 2">
    <name type="scientific">Pendulispora albinea</name>
    <dbReference type="NCBI Taxonomy" id="2741071"/>
    <lineage>
        <taxon>Bacteria</taxon>
        <taxon>Pseudomonadati</taxon>
        <taxon>Myxococcota</taxon>
        <taxon>Myxococcia</taxon>
        <taxon>Myxococcales</taxon>
        <taxon>Sorangiineae</taxon>
        <taxon>Pendulisporaceae</taxon>
        <taxon>Pendulispora</taxon>
    </lineage>
</organism>
<accession>A0ABZ2M0J2</accession>
<protein>
    <submittedName>
        <fullName evidence="1">Uncharacterized protein</fullName>
    </submittedName>
</protein>
<name>A0ABZ2M0J2_9BACT</name>
<dbReference type="EMBL" id="CP089984">
    <property type="protein sequence ID" value="WXB15628.1"/>
    <property type="molecule type" value="Genomic_DNA"/>
</dbReference>
<proteinExistence type="predicted"/>
<evidence type="ECO:0000313" key="1">
    <source>
        <dbReference type="EMBL" id="WXB15628.1"/>
    </source>
</evidence>
<reference evidence="1 2" key="1">
    <citation type="submission" date="2021-12" db="EMBL/GenBank/DDBJ databases">
        <title>Discovery of the Pendulisporaceae a myxobacterial family with distinct sporulation behavior and unique specialized metabolism.</title>
        <authorList>
            <person name="Garcia R."/>
            <person name="Popoff A."/>
            <person name="Bader C.D."/>
            <person name="Loehr J."/>
            <person name="Walesch S."/>
            <person name="Walt C."/>
            <person name="Boldt J."/>
            <person name="Bunk B."/>
            <person name="Haeckl F.J.F.P.J."/>
            <person name="Gunesch A.P."/>
            <person name="Birkelbach J."/>
            <person name="Nuebel U."/>
            <person name="Pietschmann T."/>
            <person name="Bach T."/>
            <person name="Mueller R."/>
        </authorList>
    </citation>
    <scope>NUCLEOTIDE SEQUENCE [LARGE SCALE GENOMIC DNA]</scope>
    <source>
        <strain evidence="1 2">MSr11954</strain>
    </source>
</reference>
<gene>
    <name evidence="1" type="ORF">LZC94_48410</name>
</gene>
<keyword evidence="2" id="KW-1185">Reference proteome</keyword>
<evidence type="ECO:0000313" key="2">
    <source>
        <dbReference type="Proteomes" id="UP001370348"/>
    </source>
</evidence>
<dbReference type="Proteomes" id="UP001370348">
    <property type="component" value="Chromosome"/>
</dbReference>
<dbReference type="RefSeq" id="WP_394825261.1">
    <property type="nucleotide sequence ID" value="NZ_CP089984.1"/>
</dbReference>